<dbReference type="STRING" id="1664694.A0A0N0NKN2"/>
<evidence type="ECO:0000256" key="1">
    <source>
        <dbReference type="ARBA" id="ARBA00022723"/>
    </source>
</evidence>
<dbReference type="RefSeq" id="XP_017998191.1">
    <property type="nucleotide sequence ID" value="XM_018150377.1"/>
</dbReference>
<proteinExistence type="predicted"/>
<dbReference type="GeneID" id="28742246"/>
<dbReference type="GO" id="GO:0004842">
    <property type="term" value="F:ubiquitin-protein transferase activity"/>
    <property type="evidence" value="ECO:0007669"/>
    <property type="project" value="TreeGrafter"/>
</dbReference>
<dbReference type="InterPro" id="IPR038886">
    <property type="entry name" value="E3_SLX5/Rfp1"/>
</dbReference>
<evidence type="ECO:0000256" key="3">
    <source>
        <dbReference type="ARBA" id="ARBA00022833"/>
    </source>
</evidence>
<feature type="non-terminal residue" evidence="4">
    <location>
        <position position="1"/>
    </location>
</feature>
<dbReference type="PANTHER" id="PTHR28042">
    <property type="entry name" value="E3 UBIQUITIN-PROTEIN LIGASE COMPLEX SLX5-SLX8 SUBUNIT SLX5"/>
    <property type="match status" value="1"/>
</dbReference>
<dbReference type="Proteomes" id="UP000038010">
    <property type="component" value="Unassembled WGS sequence"/>
</dbReference>
<dbReference type="AlphaFoldDB" id="A0A0N0NKN2"/>
<dbReference type="OrthoDB" id="2398441at2759"/>
<reference evidence="4 5" key="1">
    <citation type="submission" date="2015-06" db="EMBL/GenBank/DDBJ databases">
        <title>Draft genome of the ant-associated black yeast Phialophora attae CBS 131958.</title>
        <authorList>
            <person name="Moreno L.F."/>
            <person name="Stielow B.J."/>
            <person name="de Hoog S."/>
            <person name="Vicente V.A."/>
            <person name="Weiss V.A."/>
            <person name="de Vries M."/>
            <person name="Cruz L.M."/>
            <person name="Souza E.M."/>
        </authorList>
    </citation>
    <scope>NUCLEOTIDE SEQUENCE [LARGE SCALE GENOMIC DNA]</scope>
    <source>
        <strain evidence="4 5">CBS 131958</strain>
    </source>
</reference>
<name>A0A0N0NKN2_9EURO</name>
<accession>A0A0N0NKN2</accession>
<dbReference type="VEuPathDB" id="FungiDB:AB675_980"/>
<dbReference type="PROSITE" id="PS00518">
    <property type="entry name" value="ZF_RING_1"/>
    <property type="match status" value="1"/>
</dbReference>
<dbReference type="GO" id="GO:0008270">
    <property type="term" value="F:zinc ion binding"/>
    <property type="evidence" value="ECO:0007669"/>
    <property type="project" value="UniProtKB-KW"/>
</dbReference>
<evidence type="ECO:0000313" key="4">
    <source>
        <dbReference type="EMBL" id="KPI38228.1"/>
    </source>
</evidence>
<evidence type="ECO:0000256" key="2">
    <source>
        <dbReference type="ARBA" id="ARBA00022771"/>
    </source>
</evidence>
<dbReference type="EMBL" id="LFJN01000020">
    <property type="protein sequence ID" value="KPI38228.1"/>
    <property type="molecule type" value="Genomic_DNA"/>
</dbReference>
<protein>
    <recommendedName>
        <fullName evidence="6">RING-type domain-containing protein</fullName>
    </recommendedName>
</protein>
<keyword evidence="3" id="KW-0862">Zinc</keyword>
<comment type="caution">
    <text evidence="4">The sequence shown here is derived from an EMBL/GenBank/DDBJ whole genome shotgun (WGS) entry which is preliminary data.</text>
</comment>
<dbReference type="PANTHER" id="PTHR28042:SF1">
    <property type="entry name" value="E3 UBIQUITIN-PROTEIN LIGASE COMPLEX SLX5-SLX8 SUBUNIT SLX5"/>
    <property type="match status" value="1"/>
</dbReference>
<dbReference type="GO" id="GO:0033768">
    <property type="term" value="C:SUMO-targeted ubiquitin ligase complex"/>
    <property type="evidence" value="ECO:0007669"/>
    <property type="project" value="TreeGrafter"/>
</dbReference>
<keyword evidence="5" id="KW-1185">Reference proteome</keyword>
<keyword evidence="1" id="KW-0479">Metal-binding</keyword>
<organism evidence="4 5">
    <name type="scientific">Cyphellophora attinorum</name>
    <dbReference type="NCBI Taxonomy" id="1664694"/>
    <lineage>
        <taxon>Eukaryota</taxon>
        <taxon>Fungi</taxon>
        <taxon>Dikarya</taxon>
        <taxon>Ascomycota</taxon>
        <taxon>Pezizomycotina</taxon>
        <taxon>Eurotiomycetes</taxon>
        <taxon>Chaetothyriomycetidae</taxon>
        <taxon>Chaetothyriales</taxon>
        <taxon>Cyphellophoraceae</taxon>
        <taxon>Cyphellophora</taxon>
    </lineage>
</organism>
<evidence type="ECO:0008006" key="6">
    <source>
        <dbReference type="Google" id="ProtNLM"/>
    </source>
</evidence>
<evidence type="ECO:0000313" key="5">
    <source>
        <dbReference type="Proteomes" id="UP000038010"/>
    </source>
</evidence>
<dbReference type="InterPro" id="IPR017907">
    <property type="entry name" value="Znf_RING_CS"/>
</dbReference>
<gene>
    <name evidence="4" type="ORF">AB675_980</name>
</gene>
<sequence length="197" mass="21364">SRRTFPQLLNGNIGNLLRHGGQAVRDRVEAFIRPYVGPRDPAGQLARVAAMQNHQLGALDVDFEQVPAFDYARPAFVLDDRAEEVPNNTPGDAYKEPPAVPEGFAGDLDENGVYLCPRCEEELATGSEEKSQIWVVKQCGHVYCGDCARARNTKPAPKSKKAKAAAAAGAADVFKFCVIEGCDTKLDGKDGMILVYL</sequence>
<keyword evidence="2" id="KW-0863">Zinc-finger</keyword>